<dbReference type="Gene3D" id="1.10.8.80">
    <property type="entry name" value="Magnesium chelatase subunit I, C-Terminal domain"/>
    <property type="match status" value="1"/>
</dbReference>
<evidence type="ECO:0000313" key="7">
    <source>
        <dbReference type="Proteomes" id="UP000055702"/>
    </source>
</evidence>
<evidence type="ECO:0000259" key="4">
    <source>
        <dbReference type="Pfam" id="PF07726"/>
    </source>
</evidence>
<reference evidence="6 7" key="1">
    <citation type="submission" date="2016-01" db="EMBL/GenBank/DDBJ databases">
        <title>Draft genome of the antarctic isolate Shewanella frigidimarina Ag06-30.</title>
        <authorList>
            <person name="Parmeciano Di Noto G."/>
            <person name="Vazquez S."/>
            <person name="Mac Cormack W."/>
            <person name="Iriarte A."/>
            <person name="Quiroga C."/>
        </authorList>
    </citation>
    <scope>NUCLEOTIDE SEQUENCE [LARGE SCALE GENOMIC DNA]</scope>
    <source>
        <strain evidence="6 7">Ag06-30</strain>
    </source>
</reference>
<keyword evidence="1" id="KW-0547">Nucleotide-binding</keyword>
<feature type="domain" description="ChlI/MoxR AAA lid" evidence="5">
    <location>
        <begin position="234"/>
        <end position="293"/>
    </location>
</feature>
<comment type="similarity">
    <text evidence="3">Belongs to the MoxR family.</text>
</comment>
<keyword evidence="2" id="KW-0067">ATP-binding</keyword>
<protein>
    <submittedName>
        <fullName evidence="6">AAA family ATPase</fullName>
    </submittedName>
</protein>
<dbReference type="InterPro" id="IPR027417">
    <property type="entry name" value="P-loop_NTPase"/>
</dbReference>
<dbReference type="EMBL" id="LRDC01000019">
    <property type="protein sequence ID" value="KVX01699.1"/>
    <property type="molecule type" value="Genomic_DNA"/>
</dbReference>
<dbReference type="PANTHER" id="PTHR42759:SF5">
    <property type="entry name" value="METHANOL DEHYDROGENASE REGULATOR"/>
    <property type="match status" value="1"/>
</dbReference>
<dbReference type="CDD" id="cd00009">
    <property type="entry name" value="AAA"/>
    <property type="match status" value="1"/>
</dbReference>
<evidence type="ECO:0000256" key="1">
    <source>
        <dbReference type="ARBA" id="ARBA00022741"/>
    </source>
</evidence>
<dbReference type="GeneID" id="41837893"/>
<gene>
    <name evidence="6" type="ORF">AWJ07_16145</name>
</gene>
<feature type="domain" description="ATPase AAA-3" evidence="4">
    <location>
        <begin position="36"/>
        <end position="166"/>
    </location>
</feature>
<proteinExistence type="inferred from homology"/>
<dbReference type="Proteomes" id="UP000055702">
    <property type="component" value="Unassembled WGS sequence"/>
</dbReference>
<dbReference type="Pfam" id="PF17863">
    <property type="entry name" value="AAA_lid_2"/>
    <property type="match status" value="1"/>
</dbReference>
<dbReference type="InterPro" id="IPR041628">
    <property type="entry name" value="ChlI/MoxR_AAA_lid"/>
</dbReference>
<dbReference type="PIRSF" id="PIRSF002849">
    <property type="entry name" value="AAA_ATPase_chaperone_MoxR_prd"/>
    <property type="match status" value="1"/>
</dbReference>
<dbReference type="InterPro" id="IPR050764">
    <property type="entry name" value="CbbQ/NirQ/NorQ/GpvN"/>
</dbReference>
<dbReference type="RefSeq" id="WP_011637982.1">
    <property type="nucleotide sequence ID" value="NZ_JBOZPG010000036.1"/>
</dbReference>
<dbReference type="OMA" id="FMARVSI"/>
<dbReference type="FunFam" id="3.40.50.300:FF:000640">
    <property type="entry name" value="MoxR family ATPase"/>
    <property type="match status" value="1"/>
</dbReference>
<evidence type="ECO:0000313" key="6">
    <source>
        <dbReference type="EMBL" id="KVX01699.1"/>
    </source>
</evidence>
<name>A0A106C056_SHEFR</name>
<dbReference type="GO" id="GO:0005524">
    <property type="term" value="F:ATP binding"/>
    <property type="evidence" value="ECO:0007669"/>
    <property type="project" value="UniProtKB-KW"/>
</dbReference>
<dbReference type="GO" id="GO:0016887">
    <property type="term" value="F:ATP hydrolysis activity"/>
    <property type="evidence" value="ECO:0007669"/>
    <property type="project" value="InterPro"/>
</dbReference>
<sequence>MSQSTIQTLLNQLSQVLLGKPEQIKLAVACILAKGHLLIEDLPGMGKTSLSQGIASSLGMSYQRIQFTSDMLPADILGVSIYSKEQQQFIFHKGPIFNQMLLADEINRASPKTQSALLEAMAEQQITIDGITHPLSSPFFVIATQNPVDQAGTFPLPESQLDRFMMRISIGYPSAEAELAMLKSRTQANKPASLSQCLTPQELMLLQQQVAQVSASDAVLNYLIALVDYSRQHNVANGLSPRASIALLQAAKAWAFINQRQYVVPEDIQAVFASVAEHRIRSSSQFQGQALSDTILASVNPIR</sequence>
<dbReference type="AlphaFoldDB" id="A0A106C056"/>
<dbReference type="Pfam" id="PF07726">
    <property type="entry name" value="AAA_3"/>
    <property type="match status" value="1"/>
</dbReference>
<evidence type="ECO:0000256" key="3">
    <source>
        <dbReference type="ARBA" id="ARBA00061607"/>
    </source>
</evidence>
<accession>A0A106C056</accession>
<evidence type="ECO:0000259" key="5">
    <source>
        <dbReference type="Pfam" id="PF17863"/>
    </source>
</evidence>
<comment type="caution">
    <text evidence="6">The sequence shown here is derived from an EMBL/GenBank/DDBJ whole genome shotgun (WGS) entry which is preliminary data.</text>
</comment>
<evidence type="ECO:0000256" key="2">
    <source>
        <dbReference type="ARBA" id="ARBA00022840"/>
    </source>
</evidence>
<dbReference type="Gene3D" id="3.40.50.300">
    <property type="entry name" value="P-loop containing nucleotide triphosphate hydrolases"/>
    <property type="match status" value="1"/>
</dbReference>
<dbReference type="InterPro" id="IPR011703">
    <property type="entry name" value="ATPase_AAA-3"/>
</dbReference>
<dbReference type="SUPFAM" id="SSF52540">
    <property type="entry name" value="P-loop containing nucleoside triphosphate hydrolases"/>
    <property type="match status" value="1"/>
</dbReference>
<organism evidence="6">
    <name type="scientific">Shewanella frigidimarina</name>
    <dbReference type="NCBI Taxonomy" id="56812"/>
    <lineage>
        <taxon>Bacteria</taxon>
        <taxon>Pseudomonadati</taxon>
        <taxon>Pseudomonadota</taxon>
        <taxon>Gammaproteobacteria</taxon>
        <taxon>Alteromonadales</taxon>
        <taxon>Shewanellaceae</taxon>
        <taxon>Shewanella</taxon>
    </lineage>
</organism>
<dbReference type="PANTHER" id="PTHR42759">
    <property type="entry name" value="MOXR FAMILY PROTEIN"/>
    <property type="match status" value="1"/>
</dbReference>